<comment type="pathway">
    <text evidence="1">Bacterial outer membrane biogenesis; LPS O-antigen biosynthesis.</text>
</comment>
<dbReference type="InterPro" id="IPR020904">
    <property type="entry name" value="Sc_DH/Rdtase_CS"/>
</dbReference>
<evidence type="ECO:0000313" key="5">
    <source>
        <dbReference type="Proteomes" id="UP000293912"/>
    </source>
</evidence>
<evidence type="ECO:0000256" key="1">
    <source>
        <dbReference type="ARBA" id="ARBA00005125"/>
    </source>
</evidence>
<dbReference type="AlphaFoldDB" id="A0A4P6X725"/>
<feature type="domain" description="NAD-dependent epimerase/dehydratase" evidence="3">
    <location>
        <begin position="3"/>
        <end position="216"/>
    </location>
</feature>
<dbReference type="Gene3D" id="3.90.25.10">
    <property type="entry name" value="UDP-galactose 4-epimerase, domain 1"/>
    <property type="match status" value="1"/>
</dbReference>
<organism evidence="4 5">
    <name type="scientific">Hydrogenophaga pseudoflava</name>
    <name type="common">Pseudomonas carboxydoflava</name>
    <dbReference type="NCBI Taxonomy" id="47421"/>
    <lineage>
        <taxon>Bacteria</taxon>
        <taxon>Pseudomonadati</taxon>
        <taxon>Pseudomonadota</taxon>
        <taxon>Betaproteobacteria</taxon>
        <taxon>Burkholderiales</taxon>
        <taxon>Comamonadaceae</taxon>
        <taxon>Hydrogenophaga</taxon>
    </lineage>
</organism>
<accession>A0A4P6X725</accession>
<dbReference type="EC" id="1.1.1.135" evidence="4"/>
<dbReference type="EMBL" id="CP037867">
    <property type="protein sequence ID" value="QBM29571.1"/>
    <property type="molecule type" value="Genomic_DNA"/>
</dbReference>
<protein>
    <submittedName>
        <fullName evidence="4">GDP-6-deoxy-D-talose 4-dehydrogenase</fullName>
        <ecNumber evidence="4">1.1.1.135</ecNumber>
    </submittedName>
</protein>
<sequence length="294" mass="31714">MRILLTGASGFTGLHFGQLAKQHGHEVVDCPVDLTDASAVKRAIECTDPCDALVHLAAISFVGHADESAFYGVNTVGTTNLLKAFDALPASARPRKLLLASSANVYGNCLQSPISENQPTAPVNHYAASKLAMEQMAQAYADRLPIVITRPFNYTGPGQATSFLVPKLVDHFARRAPVIELGNLHVEREFNDVRMVCEAYLRLLDHGESGQIYNVCTGTVFSLQQVLDTLKHLTGHDIAVRVNPAFVRASEVHRLCGAPDKLIGCIGPLPVYPLTECLSAMIQAHATQARPAPL</sequence>
<dbReference type="Proteomes" id="UP000293912">
    <property type="component" value="Chromosome"/>
</dbReference>
<reference evidence="4 5" key="1">
    <citation type="submission" date="2019-03" db="EMBL/GenBank/DDBJ databases">
        <authorList>
            <person name="Sebastian G."/>
            <person name="Baumann P."/>
            <person name="Ruckert C."/>
            <person name="Kalinowski J."/>
            <person name="Nebel B."/>
            <person name="Takors R."/>
            <person name="Blombach B."/>
        </authorList>
    </citation>
    <scope>NUCLEOTIDE SEQUENCE [LARGE SCALE GENOMIC DNA]</scope>
    <source>
        <strain evidence="4 5">DSM 1084</strain>
    </source>
</reference>
<dbReference type="InterPro" id="IPR001509">
    <property type="entry name" value="Epimerase_deHydtase"/>
</dbReference>
<dbReference type="KEGG" id="hpse:HPF_17885"/>
<evidence type="ECO:0000256" key="2">
    <source>
        <dbReference type="ARBA" id="ARBA00007637"/>
    </source>
</evidence>
<proteinExistence type="inferred from homology"/>
<evidence type="ECO:0000259" key="3">
    <source>
        <dbReference type="Pfam" id="PF01370"/>
    </source>
</evidence>
<gene>
    <name evidence="4" type="primary">tld</name>
    <name evidence="4" type="ORF">HPF_17885</name>
</gene>
<evidence type="ECO:0000313" key="4">
    <source>
        <dbReference type="EMBL" id="QBM29571.1"/>
    </source>
</evidence>
<name>A0A4P6X725_HYDPS</name>
<dbReference type="SUPFAM" id="SSF51735">
    <property type="entry name" value="NAD(P)-binding Rossmann-fold domains"/>
    <property type="match status" value="1"/>
</dbReference>
<dbReference type="RefSeq" id="WP_133157409.1">
    <property type="nucleotide sequence ID" value="NZ_CP037867.1"/>
</dbReference>
<keyword evidence="4" id="KW-0560">Oxidoreductase</keyword>
<dbReference type="PANTHER" id="PTHR43000">
    <property type="entry name" value="DTDP-D-GLUCOSE 4,6-DEHYDRATASE-RELATED"/>
    <property type="match status" value="1"/>
</dbReference>
<dbReference type="PROSITE" id="PS00061">
    <property type="entry name" value="ADH_SHORT"/>
    <property type="match status" value="1"/>
</dbReference>
<dbReference type="GO" id="GO:0047916">
    <property type="term" value="F:GDP-6-deoxy-D-talose 4-dehydrogenase activity"/>
    <property type="evidence" value="ECO:0007669"/>
    <property type="project" value="UniProtKB-EC"/>
</dbReference>
<comment type="similarity">
    <text evidence="2">Belongs to the NAD(P)-dependent epimerase/dehydratase family.</text>
</comment>
<keyword evidence="5" id="KW-1185">Reference proteome</keyword>
<dbReference type="Gene3D" id="3.40.50.720">
    <property type="entry name" value="NAD(P)-binding Rossmann-like Domain"/>
    <property type="match status" value="1"/>
</dbReference>
<dbReference type="Pfam" id="PF01370">
    <property type="entry name" value="Epimerase"/>
    <property type="match status" value="1"/>
</dbReference>
<dbReference type="InterPro" id="IPR036291">
    <property type="entry name" value="NAD(P)-bd_dom_sf"/>
</dbReference>